<reference evidence="2" key="1">
    <citation type="journal article" date="2023" name="Nat. Plants">
        <title>Single-cell RNA sequencing provides a high-resolution roadmap for understanding the multicellular compartmentation of specialized metabolism.</title>
        <authorList>
            <person name="Sun S."/>
            <person name="Shen X."/>
            <person name="Li Y."/>
            <person name="Li Y."/>
            <person name="Wang S."/>
            <person name="Li R."/>
            <person name="Zhang H."/>
            <person name="Shen G."/>
            <person name="Guo B."/>
            <person name="Wei J."/>
            <person name="Xu J."/>
            <person name="St-Pierre B."/>
            <person name="Chen S."/>
            <person name="Sun C."/>
        </authorList>
    </citation>
    <scope>NUCLEOTIDE SEQUENCE [LARGE SCALE GENOMIC DNA]</scope>
</reference>
<gene>
    <name evidence="1" type="ORF">M9H77_23792</name>
</gene>
<evidence type="ECO:0000313" key="2">
    <source>
        <dbReference type="Proteomes" id="UP001060085"/>
    </source>
</evidence>
<accession>A0ACC0AWG6</accession>
<sequence>MHINCALSEVIMHYPYMHRNLKEESQTPVIPILKTQGLNGRVASGTTAPDDLFEFGTLRLLDWNDSMTDIQRYLCQMSSKKCRFLLSSETIGEVAVLGCLYSVSLAETGMFAGQIAATVMPKRTMVGIAEWAERGEEKMEPSRSGKDGRRAKQCRRG</sequence>
<evidence type="ECO:0000313" key="1">
    <source>
        <dbReference type="EMBL" id="KAI5664469.1"/>
    </source>
</evidence>
<proteinExistence type="predicted"/>
<comment type="caution">
    <text evidence="1">The sequence shown here is derived from an EMBL/GenBank/DDBJ whole genome shotgun (WGS) entry which is preliminary data.</text>
</comment>
<protein>
    <submittedName>
        <fullName evidence="1">Uncharacterized protein</fullName>
    </submittedName>
</protein>
<dbReference type="EMBL" id="CM044705">
    <property type="protein sequence ID" value="KAI5664469.1"/>
    <property type="molecule type" value="Genomic_DNA"/>
</dbReference>
<keyword evidence="2" id="KW-1185">Reference proteome</keyword>
<organism evidence="1 2">
    <name type="scientific">Catharanthus roseus</name>
    <name type="common">Madagascar periwinkle</name>
    <name type="synonym">Vinca rosea</name>
    <dbReference type="NCBI Taxonomy" id="4058"/>
    <lineage>
        <taxon>Eukaryota</taxon>
        <taxon>Viridiplantae</taxon>
        <taxon>Streptophyta</taxon>
        <taxon>Embryophyta</taxon>
        <taxon>Tracheophyta</taxon>
        <taxon>Spermatophyta</taxon>
        <taxon>Magnoliopsida</taxon>
        <taxon>eudicotyledons</taxon>
        <taxon>Gunneridae</taxon>
        <taxon>Pentapetalae</taxon>
        <taxon>asterids</taxon>
        <taxon>lamiids</taxon>
        <taxon>Gentianales</taxon>
        <taxon>Apocynaceae</taxon>
        <taxon>Rauvolfioideae</taxon>
        <taxon>Vinceae</taxon>
        <taxon>Catharanthinae</taxon>
        <taxon>Catharanthus</taxon>
    </lineage>
</organism>
<name>A0ACC0AWG6_CATRO</name>
<dbReference type="Proteomes" id="UP001060085">
    <property type="component" value="Linkage Group LG05"/>
</dbReference>